<proteinExistence type="predicted"/>
<dbReference type="Ensembl" id="ENSOART00020046920.1">
    <property type="protein sequence ID" value="ENSOARP00020036082.1"/>
    <property type="gene ID" value="ENSOARG00020020535.2"/>
</dbReference>
<sequence length="124" mass="13718">MERQQPDSMPQDLSEALKEATKEVHTQAENAEFMKNFQKGELTREGFKLFEELQGLLTQKPKDRDPSQGPDLHRRAGSKAQDSAPAKAPSGKPQPSVLSQAPLLRWVLTLSFLVATVAVGLYAM</sequence>
<evidence type="ECO:0000313" key="1">
    <source>
        <dbReference type="Ensembl" id="ENSOARP00020036082.1"/>
    </source>
</evidence>
<reference evidence="1" key="1">
    <citation type="submission" date="2020-11" db="EMBL/GenBank/DDBJ databases">
        <authorList>
            <person name="Davenport K.M."/>
            <person name="Bickhart D.M."/>
            <person name="Smith T.P.L."/>
            <person name="Murdoch B.M."/>
            <person name="Rosen B.D."/>
        </authorList>
    </citation>
    <scope>NUCLEOTIDE SEQUENCE [LARGE SCALE GENOMIC DNA]</scope>
    <source>
        <strain evidence="1">OAR_USU_Benz2616</strain>
    </source>
</reference>
<reference evidence="1" key="3">
    <citation type="submission" date="2025-09" db="UniProtKB">
        <authorList>
            <consortium name="Ensembl"/>
        </authorList>
    </citation>
    <scope>IDENTIFICATION</scope>
</reference>
<accession>A0AC11CYV4</accession>
<reference evidence="1" key="2">
    <citation type="submission" date="2025-08" db="UniProtKB">
        <authorList>
            <consortium name="Ensembl"/>
        </authorList>
    </citation>
    <scope>IDENTIFICATION</scope>
</reference>
<organism evidence="1">
    <name type="scientific">Ovis aries</name>
    <name type="common">Sheep</name>
    <dbReference type="NCBI Taxonomy" id="9940"/>
    <lineage>
        <taxon>Eukaryota</taxon>
        <taxon>Metazoa</taxon>
        <taxon>Chordata</taxon>
        <taxon>Craniata</taxon>
        <taxon>Vertebrata</taxon>
        <taxon>Euteleostomi</taxon>
        <taxon>Mammalia</taxon>
        <taxon>Eutheria</taxon>
        <taxon>Laurasiatheria</taxon>
        <taxon>Artiodactyla</taxon>
        <taxon>Ruminantia</taxon>
        <taxon>Pecora</taxon>
        <taxon>Bovidae</taxon>
        <taxon>Caprinae</taxon>
        <taxon>Ovis</taxon>
    </lineage>
</organism>
<gene>
    <name evidence="1" type="primary">HMOX1</name>
</gene>
<name>A0AC11CYV4_SHEEP</name>
<protein>
    <submittedName>
        <fullName evidence="1">Heme oxygenase 1</fullName>
    </submittedName>
</protein>